<name>E0NEF0_PEDAC</name>
<dbReference type="HOGENOM" id="CLU_201876_0_0_9"/>
<reference evidence="1" key="1">
    <citation type="submission" date="2010-07" db="EMBL/GenBank/DDBJ databases">
        <authorList>
            <person name="Muzny D."/>
            <person name="Qin X."/>
            <person name="Deng J."/>
            <person name="Jiang H."/>
            <person name="Liu Y."/>
            <person name="Qu J."/>
            <person name="Song X.-Z."/>
            <person name="Zhang L."/>
            <person name="Thornton R."/>
            <person name="Coyle M."/>
            <person name="Francisco L."/>
            <person name="Jackson L."/>
            <person name="Javaid M."/>
            <person name="Korchina V."/>
            <person name="Kovar C."/>
            <person name="Mata R."/>
            <person name="Mathew T."/>
            <person name="Ngo R."/>
            <person name="Nguyen L."/>
            <person name="Nguyen N."/>
            <person name="Okwuonu G."/>
            <person name="Ongeri F."/>
            <person name="Pham C."/>
            <person name="Simmons D."/>
            <person name="Wilczek-Boney K."/>
            <person name="Hale W."/>
            <person name="Jakkamsetti A."/>
            <person name="Pham P."/>
            <person name="Ruth R."/>
            <person name="San Lucas F."/>
            <person name="Warren J."/>
            <person name="Zhang J."/>
            <person name="Zhao Z."/>
            <person name="Zhou C."/>
            <person name="Zhu D."/>
            <person name="Lee S."/>
            <person name="Bess C."/>
            <person name="Blankenburg K."/>
            <person name="Forbes L."/>
            <person name="Fu Q."/>
            <person name="Gubbala S."/>
            <person name="Hirani K."/>
            <person name="Jayaseelan J.C."/>
            <person name="Lara F."/>
            <person name="Munidasa M."/>
            <person name="Palculict T."/>
            <person name="Patil S."/>
            <person name="Pu L.-L."/>
            <person name="Saada N."/>
            <person name="Tang L."/>
            <person name="Weissenberger G."/>
            <person name="Zhu Y."/>
            <person name="Hemphill L."/>
            <person name="Shang Y."/>
            <person name="Youmans B."/>
            <person name="Ayvaz T."/>
            <person name="Ross M."/>
            <person name="Santibanez J."/>
            <person name="Aqrawi P."/>
            <person name="Gross S."/>
            <person name="Joshi V."/>
            <person name="Fowler G."/>
            <person name="Nazareth L."/>
            <person name="Reid J."/>
            <person name="Worley K."/>
            <person name="Petrosino J."/>
            <person name="Highlander S."/>
            <person name="Gibbs R."/>
        </authorList>
    </citation>
    <scope>NUCLEOTIDE SEQUENCE [LARGE SCALE GENOMIC DNA]</scope>
    <source>
        <strain evidence="1">DSM 20284</strain>
    </source>
</reference>
<dbReference type="AlphaFoldDB" id="E0NEF0"/>
<proteinExistence type="predicted"/>
<protein>
    <submittedName>
        <fullName evidence="1">Uncharacterized protein</fullName>
    </submittedName>
</protein>
<gene>
    <name evidence="1" type="ORF">HMPREF0623_0660</name>
</gene>
<evidence type="ECO:0000313" key="1">
    <source>
        <dbReference type="EMBL" id="EFL96609.1"/>
    </source>
</evidence>
<dbReference type="EMBL" id="AEEG01000002">
    <property type="protein sequence ID" value="EFL96609.1"/>
    <property type="molecule type" value="Genomic_DNA"/>
</dbReference>
<keyword evidence="2" id="KW-1185">Reference proteome</keyword>
<comment type="caution">
    <text evidence="1">The sequence shown here is derived from an EMBL/GenBank/DDBJ whole genome shotgun (WGS) entry which is preliminary data.</text>
</comment>
<dbReference type="Proteomes" id="UP000004470">
    <property type="component" value="Unassembled WGS sequence"/>
</dbReference>
<accession>E0NEF0</accession>
<organism evidence="1 2">
    <name type="scientific">Pediococcus acidilactici DSM 20284</name>
    <dbReference type="NCBI Taxonomy" id="862514"/>
    <lineage>
        <taxon>Bacteria</taxon>
        <taxon>Bacillati</taxon>
        <taxon>Bacillota</taxon>
        <taxon>Bacilli</taxon>
        <taxon>Lactobacillales</taxon>
        <taxon>Lactobacillaceae</taxon>
        <taxon>Pediococcus</taxon>
        <taxon>Pediococcus acidilactici group</taxon>
    </lineage>
</organism>
<evidence type="ECO:0000313" key="2">
    <source>
        <dbReference type="Proteomes" id="UP000004470"/>
    </source>
</evidence>
<sequence length="53" mass="6368">MIVGIFFVYYLKVSANLSTFLRVILMAFAAYDFTDMFFSIKLLLEQRRRNKHK</sequence>